<protein>
    <recommendedName>
        <fullName evidence="4">Large ribosomal subunit protein bL17</fullName>
    </recommendedName>
</protein>
<dbReference type="PROSITE" id="PS01167">
    <property type="entry name" value="RIBOSOMAL_L17"/>
    <property type="match status" value="1"/>
</dbReference>
<dbReference type="Proteomes" id="UP000263619">
    <property type="component" value="Chromosome"/>
</dbReference>
<gene>
    <name evidence="4 6" type="primary">rplQ</name>
    <name evidence="6" type="ORF">STAT_376</name>
</gene>
<keyword evidence="7" id="KW-1185">Reference proteome</keyword>
<dbReference type="EMBL" id="AP014608">
    <property type="protein sequence ID" value="BBA17294.1"/>
    <property type="molecule type" value="Genomic_DNA"/>
</dbReference>
<dbReference type="RefSeq" id="WP_119305552.1">
    <property type="nucleotide sequence ID" value="NZ_AP014608.1"/>
</dbReference>
<evidence type="ECO:0000313" key="7">
    <source>
        <dbReference type="Proteomes" id="UP000263619"/>
    </source>
</evidence>
<evidence type="ECO:0000256" key="3">
    <source>
        <dbReference type="ARBA" id="ARBA00023274"/>
    </source>
</evidence>
<comment type="subunit">
    <text evidence="4">Part of the 50S ribosomal subunit. Contacts protein L32.</text>
</comment>
<dbReference type="GO" id="GO:0006412">
    <property type="term" value="P:translation"/>
    <property type="evidence" value="ECO:0007669"/>
    <property type="project" value="UniProtKB-UniRule"/>
</dbReference>
<dbReference type="GO" id="GO:0022625">
    <property type="term" value="C:cytosolic large ribosomal subunit"/>
    <property type="evidence" value="ECO:0007669"/>
    <property type="project" value="TreeGrafter"/>
</dbReference>
<name>A0A224AKB0_9FLAO</name>
<keyword evidence="3 4" id="KW-0687">Ribonucleoprotein</keyword>
<dbReference type="PANTHER" id="PTHR14413">
    <property type="entry name" value="RIBOSOMAL PROTEIN L17"/>
    <property type="match status" value="1"/>
</dbReference>
<dbReference type="AlphaFoldDB" id="A0A224AKB0"/>
<proteinExistence type="inferred from homology"/>
<organism evidence="6 7">
    <name type="scientific">Blattabacterium cuenoti STAT</name>
    <dbReference type="NCBI Taxonomy" id="1457030"/>
    <lineage>
        <taxon>Bacteria</taxon>
        <taxon>Pseudomonadati</taxon>
        <taxon>Bacteroidota</taxon>
        <taxon>Flavobacteriia</taxon>
        <taxon>Flavobacteriales</taxon>
        <taxon>Blattabacteriaceae</taxon>
        <taxon>Blattabacterium</taxon>
    </lineage>
</organism>
<evidence type="ECO:0000256" key="1">
    <source>
        <dbReference type="ARBA" id="ARBA00008777"/>
    </source>
</evidence>
<comment type="similarity">
    <text evidence="1 4 5">Belongs to the bacterial ribosomal protein bL17 family.</text>
</comment>
<reference evidence="6 7" key="1">
    <citation type="submission" date="2014-06" db="EMBL/GenBank/DDBJ databases">
        <title>Genome sequence of the intracellular symbiont Blattabacterium cuenoti, strain STAT from the wood feeding cockroach Salganea taiwanensis taiwanensis.</title>
        <authorList>
            <person name="Kinjo Y."/>
            <person name="Ohkuma M."/>
            <person name="Tokuda G."/>
        </authorList>
    </citation>
    <scope>NUCLEOTIDE SEQUENCE [LARGE SCALE GENOMIC DNA]</scope>
    <source>
        <strain evidence="6 7">STAT</strain>
    </source>
</reference>
<dbReference type="NCBIfam" id="TIGR00059">
    <property type="entry name" value="L17"/>
    <property type="match status" value="1"/>
</dbReference>
<dbReference type="InterPro" id="IPR036373">
    <property type="entry name" value="Ribosomal_bL17_sf"/>
</dbReference>
<sequence length="146" mass="17155">MNHRNKNNHLGRKYGHRKSLLSNIASSLIKKKRIFTTLAKAKALRKYVEPIITKSKIDTTHSKRNIFSYLKDKIAVSELFKDTFQKVRERTGGYTRIIKIGFRTGDHASLSLIELVDFNKIYTHKKEKKSIRIRRSKKKNKKLNNE</sequence>
<evidence type="ECO:0000256" key="2">
    <source>
        <dbReference type="ARBA" id="ARBA00022980"/>
    </source>
</evidence>
<dbReference type="HAMAP" id="MF_01368">
    <property type="entry name" value="Ribosomal_bL17"/>
    <property type="match status" value="1"/>
</dbReference>
<dbReference type="GO" id="GO:0003735">
    <property type="term" value="F:structural constituent of ribosome"/>
    <property type="evidence" value="ECO:0007669"/>
    <property type="project" value="InterPro"/>
</dbReference>
<dbReference type="OrthoDB" id="9809073at2"/>
<dbReference type="InterPro" id="IPR000456">
    <property type="entry name" value="Ribosomal_bL17"/>
</dbReference>
<dbReference type="Gene3D" id="3.90.1030.10">
    <property type="entry name" value="Ribosomal protein L17"/>
    <property type="match status" value="1"/>
</dbReference>
<evidence type="ECO:0000256" key="4">
    <source>
        <dbReference type="HAMAP-Rule" id="MF_01368"/>
    </source>
</evidence>
<dbReference type="PANTHER" id="PTHR14413:SF16">
    <property type="entry name" value="LARGE RIBOSOMAL SUBUNIT PROTEIN BL17M"/>
    <property type="match status" value="1"/>
</dbReference>
<keyword evidence="2 4" id="KW-0689">Ribosomal protein</keyword>
<accession>A0A224AKB0</accession>
<dbReference type="InterPro" id="IPR047859">
    <property type="entry name" value="Ribosomal_bL17_CS"/>
</dbReference>
<dbReference type="SUPFAM" id="SSF64263">
    <property type="entry name" value="Prokaryotic ribosomal protein L17"/>
    <property type="match status" value="1"/>
</dbReference>
<dbReference type="Pfam" id="PF01196">
    <property type="entry name" value="Ribosomal_L17"/>
    <property type="match status" value="1"/>
</dbReference>
<evidence type="ECO:0000256" key="5">
    <source>
        <dbReference type="RuleBase" id="RU000660"/>
    </source>
</evidence>
<evidence type="ECO:0000313" key="6">
    <source>
        <dbReference type="EMBL" id="BBA17294.1"/>
    </source>
</evidence>